<dbReference type="PANTHER" id="PTHR30582:SF24">
    <property type="entry name" value="L,D-TRANSPEPTIDASE ERFK_SRFK-RELATED"/>
    <property type="match status" value="1"/>
</dbReference>
<evidence type="ECO:0000256" key="1">
    <source>
        <dbReference type="ARBA" id="ARBA00004752"/>
    </source>
</evidence>
<evidence type="ECO:0000256" key="8">
    <source>
        <dbReference type="ARBA" id="ARBA00023316"/>
    </source>
</evidence>
<dbReference type="CDD" id="cd00118">
    <property type="entry name" value="LysM"/>
    <property type="match status" value="1"/>
</dbReference>
<keyword evidence="8 9" id="KW-0961">Cell wall biogenesis/degradation</keyword>
<keyword evidence="14" id="KW-1185">Reference proteome</keyword>
<sequence>MRSLGGLLVPVLWLCTGQVAAAAFPLWPDTQVVGEIRHVKAHGEETLPDIALRFGIGADELERLNAGVDPRRPDPGTWITLPTQFVLPDGPREGAVINVAERRLYYYVGSLLGRGAEVMTFPIALGRRDWTRMLGSTRVEARLAESVSPVAAARGTSLTGRAGPREDLALRLGISGCLIEPIGAPEPSGGANAACIGLQPEDLHLLYEEAREGTPVRIIDQPHKAGWRDGVLYLESHPSFTGDERGSITPAVRAVIRATRERRPAIEWDIVRRAAEEASGVPVRISR</sequence>
<evidence type="ECO:0000259" key="11">
    <source>
        <dbReference type="PROSITE" id="PS51782"/>
    </source>
</evidence>
<dbReference type="EMBL" id="AP014936">
    <property type="protein sequence ID" value="BAU50195.1"/>
    <property type="molecule type" value="Genomic_DNA"/>
</dbReference>
<evidence type="ECO:0000256" key="3">
    <source>
        <dbReference type="ARBA" id="ARBA00022676"/>
    </source>
</evidence>
<keyword evidence="5" id="KW-0378">Hydrolase</keyword>
<keyword evidence="3" id="KW-0328">Glycosyltransferase</keyword>
<proteinExistence type="inferred from homology"/>
<dbReference type="InterPro" id="IPR005490">
    <property type="entry name" value="LD_TPept_cat_dom"/>
</dbReference>
<keyword evidence="4" id="KW-0808">Transferase</keyword>
<evidence type="ECO:0000256" key="2">
    <source>
        <dbReference type="ARBA" id="ARBA00005992"/>
    </source>
</evidence>
<protein>
    <submittedName>
        <fullName evidence="13">ErfK/YbiS/YcfS/YnhG family protein</fullName>
    </submittedName>
</protein>
<dbReference type="CDD" id="cd16913">
    <property type="entry name" value="YkuD_like"/>
    <property type="match status" value="1"/>
</dbReference>
<dbReference type="Gene3D" id="2.40.440.10">
    <property type="entry name" value="L,D-transpeptidase catalytic domain-like"/>
    <property type="match status" value="1"/>
</dbReference>
<dbReference type="PROSITE" id="PS51782">
    <property type="entry name" value="LYSM"/>
    <property type="match status" value="1"/>
</dbReference>
<dbReference type="GO" id="GO:0071555">
    <property type="term" value="P:cell wall organization"/>
    <property type="evidence" value="ECO:0007669"/>
    <property type="project" value="UniProtKB-UniRule"/>
</dbReference>
<feature type="domain" description="LysM" evidence="11">
    <location>
        <begin position="36"/>
        <end position="81"/>
    </location>
</feature>
<keyword evidence="10" id="KW-0732">Signal</keyword>
<feature type="chain" id="PRO_5008752429" evidence="10">
    <location>
        <begin position="22"/>
        <end position="287"/>
    </location>
</feature>
<reference evidence="13 14" key="1">
    <citation type="submission" date="2015-08" db="EMBL/GenBank/DDBJ databases">
        <title>Complete genome sequence of Sulfurifustis variabilis.</title>
        <authorList>
            <person name="Miura A."/>
            <person name="Kojima H."/>
            <person name="Fukui M."/>
        </authorList>
    </citation>
    <scope>NUCLEOTIDE SEQUENCE [LARGE SCALE GENOMIC DNA]</scope>
    <source>
        <strain evidence="14">skN76</strain>
    </source>
</reference>
<gene>
    <name evidence="13" type="ORF">SVA_3659</name>
</gene>
<evidence type="ECO:0000256" key="9">
    <source>
        <dbReference type="PROSITE-ProRule" id="PRU01373"/>
    </source>
</evidence>
<comment type="similarity">
    <text evidence="2">Belongs to the YkuD family.</text>
</comment>
<dbReference type="GO" id="GO:0005576">
    <property type="term" value="C:extracellular region"/>
    <property type="evidence" value="ECO:0007669"/>
    <property type="project" value="TreeGrafter"/>
</dbReference>
<dbReference type="AlphaFoldDB" id="A0A1C7AFP6"/>
<dbReference type="PANTHER" id="PTHR30582">
    <property type="entry name" value="L,D-TRANSPEPTIDASE"/>
    <property type="match status" value="1"/>
</dbReference>
<evidence type="ECO:0000256" key="7">
    <source>
        <dbReference type="ARBA" id="ARBA00022984"/>
    </source>
</evidence>
<dbReference type="OrthoDB" id="9787225at2"/>
<dbReference type="Proteomes" id="UP000218899">
    <property type="component" value="Chromosome"/>
</dbReference>
<dbReference type="GO" id="GO:0071972">
    <property type="term" value="F:peptidoglycan L,D-transpeptidase activity"/>
    <property type="evidence" value="ECO:0007669"/>
    <property type="project" value="TreeGrafter"/>
</dbReference>
<evidence type="ECO:0000256" key="6">
    <source>
        <dbReference type="ARBA" id="ARBA00022960"/>
    </source>
</evidence>
<dbReference type="InterPro" id="IPR050979">
    <property type="entry name" value="LD-transpeptidase"/>
</dbReference>
<feature type="signal peptide" evidence="10">
    <location>
        <begin position="1"/>
        <end position="21"/>
    </location>
</feature>
<dbReference type="InterPro" id="IPR018392">
    <property type="entry name" value="LysM"/>
</dbReference>
<dbReference type="SUPFAM" id="SSF141523">
    <property type="entry name" value="L,D-transpeptidase catalytic domain-like"/>
    <property type="match status" value="1"/>
</dbReference>
<dbReference type="RefSeq" id="WP_096462519.1">
    <property type="nucleotide sequence ID" value="NZ_AP014936.1"/>
</dbReference>
<dbReference type="GO" id="GO:0018104">
    <property type="term" value="P:peptidoglycan-protein cross-linking"/>
    <property type="evidence" value="ECO:0007669"/>
    <property type="project" value="TreeGrafter"/>
</dbReference>
<evidence type="ECO:0000256" key="5">
    <source>
        <dbReference type="ARBA" id="ARBA00022801"/>
    </source>
</evidence>
<keyword evidence="6 9" id="KW-0133">Cell shape</keyword>
<dbReference type="KEGG" id="sva:SVA_3659"/>
<evidence type="ECO:0000313" key="14">
    <source>
        <dbReference type="Proteomes" id="UP000218899"/>
    </source>
</evidence>
<accession>A0A1C7AFP6</accession>
<evidence type="ECO:0000256" key="10">
    <source>
        <dbReference type="SAM" id="SignalP"/>
    </source>
</evidence>
<name>A0A1C7AFP6_9GAMM</name>
<dbReference type="PROSITE" id="PS52029">
    <property type="entry name" value="LD_TPASE"/>
    <property type="match status" value="1"/>
</dbReference>
<evidence type="ECO:0000313" key="13">
    <source>
        <dbReference type="EMBL" id="BAU50195.1"/>
    </source>
</evidence>
<comment type="pathway">
    <text evidence="1 9">Cell wall biogenesis; peptidoglycan biosynthesis.</text>
</comment>
<comment type="caution">
    <text evidence="9">Lacks conserved residue(s) required for the propagation of feature annotation.</text>
</comment>
<dbReference type="GO" id="GO:0008360">
    <property type="term" value="P:regulation of cell shape"/>
    <property type="evidence" value="ECO:0007669"/>
    <property type="project" value="UniProtKB-UniRule"/>
</dbReference>
<evidence type="ECO:0000259" key="12">
    <source>
        <dbReference type="PROSITE" id="PS52029"/>
    </source>
</evidence>
<dbReference type="GO" id="GO:0016757">
    <property type="term" value="F:glycosyltransferase activity"/>
    <property type="evidence" value="ECO:0007669"/>
    <property type="project" value="UniProtKB-KW"/>
</dbReference>
<feature type="domain" description="L,D-TPase catalytic" evidence="12">
    <location>
        <begin position="93"/>
        <end position="219"/>
    </location>
</feature>
<dbReference type="UniPathway" id="UPA00219"/>
<evidence type="ECO:0000256" key="4">
    <source>
        <dbReference type="ARBA" id="ARBA00022679"/>
    </source>
</evidence>
<keyword evidence="7 9" id="KW-0573">Peptidoglycan synthesis</keyword>
<dbReference type="InterPro" id="IPR038063">
    <property type="entry name" value="Transpep_catalytic_dom"/>
</dbReference>
<organism evidence="13 14">
    <name type="scientific">Sulfurifustis variabilis</name>
    <dbReference type="NCBI Taxonomy" id="1675686"/>
    <lineage>
        <taxon>Bacteria</taxon>
        <taxon>Pseudomonadati</taxon>
        <taxon>Pseudomonadota</taxon>
        <taxon>Gammaproteobacteria</taxon>
        <taxon>Acidiferrobacterales</taxon>
        <taxon>Acidiferrobacteraceae</taxon>
        <taxon>Sulfurifustis</taxon>
    </lineage>
</organism>